<reference evidence="7" key="1">
    <citation type="journal article" date="2019" name="Int. J. Syst. Evol. Microbiol.">
        <title>The Global Catalogue of Microorganisms (GCM) 10K type strain sequencing project: providing services to taxonomists for standard genome sequencing and annotation.</title>
        <authorList>
            <consortium name="The Broad Institute Genomics Platform"/>
            <consortium name="The Broad Institute Genome Sequencing Center for Infectious Disease"/>
            <person name="Wu L."/>
            <person name="Ma J."/>
        </authorList>
    </citation>
    <scope>NUCLEOTIDE SEQUENCE [LARGE SCALE GENOMIC DNA]</scope>
    <source>
        <strain evidence="7">JCM 17986</strain>
    </source>
</reference>
<dbReference type="Pfam" id="PF01915">
    <property type="entry name" value="Glyco_hydro_3_C"/>
    <property type="match status" value="1"/>
</dbReference>
<proteinExistence type="inferred from homology"/>
<dbReference type="InterPro" id="IPR019800">
    <property type="entry name" value="Glyco_hydro_3_AS"/>
</dbReference>
<dbReference type="SUPFAM" id="SSF51445">
    <property type="entry name" value="(Trans)glycosidases"/>
    <property type="match status" value="1"/>
</dbReference>
<dbReference type="InterPro" id="IPR050288">
    <property type="entry name" value="Cellulose_deg_GH3"/>
</dbReference>
<dbReference type="PANTHER" id="PTHR42715:SF10">
    <property type="entry name" value="BETA-GLUCOSIDASE"/>
    <property type="match status" value="1"/>
</dbReference>
<name>A0ABP9HA97_9ACTN</name>
<keyword evidence="7" id="KW-1185">Reference proteome</keyword>
<dbReference type="GO" id="GO:0016787">
    <property type="term" value="F:hydrolase activity"/>
    <property type="evidence" value="ECO:0007669"/>
    <property type="project" value="UniProtKB-KW"/>
</dbReference>
<organism evidence="6 7">
    <name type="scientific">Yinghuangia aomiensis</name>
    <dbReference type="NCBI Taxonomy" id="676205"/>
    <lineage>
        <taxon>Bacteria</taxon>
        <taxon>Bacillati</taxon>
        <taxon>Actinomycetota</taxon>
        <taxon>Actinomycetes</taxon>
        <taxon>Kitasatosporales</taxon>
        <taxon>Streptomycetaceae</taxon>
        <taxon>Yinghuangia</taxon>
    </lineage>
</organism>
<dbReference type="InterPro" id="IPR017853">
    <property type="entry name" value="GH"/>
</dbReference>
<dbReference type="PANTHER" id="PTHR42715">
    <property type="entry name" value="BETA-GLUCOSIDASE"/>
    <property type="match status" value="1"/>
</dbReference>
<evidence type="ECO:0000256" key="1">
    <source>
        <dbReference type="ARBA" id="ARBA00005336"/>
    </source>
</evidence>
<accession>A0ABP9HA97</accession>
<gene>
    <name evidence="6" type="ORF">GCM10023205_32150</name>
</gene>
<dbReference type="PRINTS" id="PR00133">
    <property type="entry name" value="GLHYDRLASE3"/>
</dbReference>
<evidence type="ECO:0000256" key="4">
    <source>
        <dbReference type="RuleBase" id="RU361161"/>
    </source>
</evidence>
<keyword evidence="4" id="KW-0326">Glycosidase</keyword>
<dbReference type="RefSeq" id="WP_345676155.1">
    <property type="nucleotide sequence ID" value="NZ_BAABHS010000010.1"/>
</dbReference>
<feature type="domain" description="Fibronectin type III-like" evidence="5">
    <location>
        <begin position="595"/>
        <end position="665"/>
    </location>
</feature>
<evidence type="ECO:0000313" key="6">
    <source>
        <dbReference type="EMBL" id="GAA4965372.1"/>
    </source>
</evidence>
<sequence length="759" mass="80789">MTTTPARLDIPKLLAELTLEEKAALLDGSDFWHTEPIERLGIPALMVTDGPHGLRKQPEEGDHLGLLDSVEATCFPPAAGLASSWDTGLLARVGEALGRECRSERVSVLLGPGVNMKRSPLCGRNFEYFSEDPLLAGELGAALVNGLQSQGVGASLKHYMANNQETDRMTVSADMDERTKREIYLPAFETVVRKAQPWTIMSSYNRLNGTYVAESRELLTEILRDEWGFEGLVVSDWGGVSSRPECVAAGLDLEMPSSGGAGTALILDAVRDGRLAEADVDLAVTRVLTLVDRSLPALAAGAEAYDADAHHALAREAAAASAVLLKNEGGILPLDADNGGTVAVIGEFARTPRYQGAGSSQVNPTRVDSALDALRAALEGRREVAFAAGYAIESEAADPALVAEAVAAASAADVAVLFLGLPPSYESEGYDRAHMDLPAHQVELLHAVADANARVVVVLSNGSVVSVAPWQDRASAVLEAWLLGQAGGSAVADLLLGAANPSGRLAETVPVRYEDNPTIGSFPGELGHVRYAEGLLIGYRWYDAHRMPVAYPFGHGLSYTDFRYDGLTVTVEDGADPRATVTLTVTNTGDRTGTETVQVYVTDPESGVYRPEQELRAFTRVTLAPGESAPVELVLERRAFAFWHPTVNAWTVEGGAFGIRVGSSSRDIRCETVVDLAGDGLRLPLAADSTAEQWLAHPDAGAWLRSTFGDSPLAAALGDPDHGQMLRAIPLSRLARFPGFPVNDVTIAEALEKFNGTQR</sequence>
<keyword evidence="3" id="KW-0119">Carbohydrate metabolism</keyword>
<dbReference type="Pfam" id="PF14310">
    <property type="entry name" value="Fn3-like"/>
    <property type="match status" value="1"/>
</dbReference>
<dbReference type="Gene3D" id="2.60.40.10">
    <property type="entry name" value="Immunoglobulins"/>
    <property type="match status" value="1"/>
</dbReference>
<dbReference type="InterPro" id="IPR002772">
    <property type="entry name" value="Glyco_hydro_3_C"/>
</dbReference>
<keyword evidence="2 4" id="KW-0378">Hydrolase</keyword>
<protein>
    <submittedName>
        <fullName evidence="6">Glycoside hydrolase family 3 C-terminal domain-containing protein</fullName>
    </submittedName>
</protein>
<dbReference type="Pfam" id="PF00933">
    <property type="entry name" value="Glyco_hydro_3"/>
    <property type="match status" value="1"/>
</dbReference>
<dbReference type="SMART" id="SM01217">
    <property type="entry name" value="Fn3_like"/>
    <property type="match status" value="1"/>
</dbReference>
<dbReference type="SUPFAM" id="SSF52279">
    <property type="entry name" value="Beta-D-glucan exohydrolase, C-terminal domain"/>
    <property type="match status" value="1"/>
</dbReference>
<evidence type="ECO:0000256" key="3">
    <source>
        <dbReference type="ARBA" id="ARBA00023277"/>
    </source>
</evidence>
<dbReference type="InterPro" id="IPR036962">
    <property type="entry name" value="Glyco_hydro_3_N_sf"/>
</dbReference>
<dbReference type="InterPro" id="IPR001764">
    <property type="entry name" value="Glyco_hydro_3_N"/>
</dbReference>
<dbReference type="Proteomes" id="UP001500466">
    <property type="component" value="Unassembled WGS sequence"/>
</dbReference>
<dbReference type="InterPro" id="IPR036881">
    <property type="entry name" value="Glyco_hydro_3_C_sf"/>
</dbReference>
<dbReference type="PROSITE" id="PS00775">
    <property type="entry name" value="GLYCOSYL_HYDROL_F3"/>
    <property type="match status" value="1"/>
</dbReference>
<evidence type="ECO:0000313" key="7">
    <source>
        <dbReference type="Proteomes" id="UP001500466"/>
    </source>
</evidence>
<dbReference type="InterPro" id="IPR026891">
    <property type="entry name" value="Fn3-like"/>
</dbReference>
<dbReference type="EMBL" id="BAABHS010000010">
    <property type="protein sequence ID" value="GAA4965372.1"/>
    <property type="molecule type" value="Genomic_DNA"/>
</dbReference>
<comment type="caution">
    <text evidence="6">The sequence shown here is derived from an EMBL/GenBank/DDBJ whole genome shotgun (WGS) entry which is preliminary data.</text>
</comment>
<evidence type="ECO:0000256" key="2">
    <source>
        <dbReference type="ARBA" id="ARBA00022801"/>
    </source>
</evidence>
<dbReference type="Gene3D" id="3.20.20.300">
    <property type="entry name" value="Glycoside hydrolase, family 3, N-terminal domain"/>
    <property type="match status" value="1"/>
</dbReference>
<comment type="similarity">
    <text evidence="1 4">Belongs to the glycosyl hydrolase 3 family.</text>
</comment>
<evidence type="ECO:0000259" key="5">
    <source>
        <dbReference type="SMART" id="SM01217"/>
    </source>
</evidence>
<dbReference type="InterPro" id="IPR013783">
    <property type="entry name" value="Ig-like_fold"/>
</dbReference>
<dbReference type="Gene3D" id="3.40.50.1700">
    <property type="entry name" value="Glycoside hydrolase family 3 C-terminal domain"/>
    <property type="match status" value="1"/>
</dbReference>